<reference evidence="1" key="1">
    <citation type="submission" date="2020-03" db="EMBL/GenBank/DDBJ databases">
        <title>The deep terrestrial virosphere.</title>
        <authorList>
            <person name="Holmfeldt K."/>
            <person name="Nilsson E."/>
            <person name="Simone D."/>
            <person name="Lopez-Fernandez M."/>
            <person name="Wu X."/>
            <person name="de Brujin I."/>
            <person name="Lundin D."/>
            <person name="Andersson A."/>
            <person name="Bertilsson S."/>
            <person name="Dopson M."/>
        </authorList>
    </citation>
    <scope>NUCLEOTIDE SEQUENCE</scope>
    <source>
        <strain evidence="1">MM415A04854</strain>
    </source>
</reference>
<sequence length="98" mass="11690">MMNYQEIREYAEQNNEMNLTPDELDHVAMCMEHIYKWYHEGYPLGGFLQAVVANDLTEALFRADSINIKALKLYAYFLTWNLPADWREKGGKDEQRRR</sequence>
<protein>
    <submittedName>
        <fullName evidence="1">Uncharacterized protein</fullName>
    </submittedName>
</protein>
<name>A0A6M3JHI0_9ZZZZ</name>
<evidence type="ECO:0000313" key="1">
    <source>
        <dbReference type="EMBL" id="QJA69240.1"/>
    </source>
</evidence>
<proteinExistence type="predicted"/>
<accession>A0A6M3JHI0</accession>
<gene>
    <name evidence="1" type="ORF">MM415A04854_0003</name>
</gene>
<dbReference type="EMBL" id="MT141689">
    <property type="protein sequence ID" value="QJA69240.1"/>
    <property type="molecule type" value="Genomic_DNA"/>
</dbReference>
<organism evidence="1">
    <name type="scientific">viral metagenome</name>
    <dbReference type="NCBI Taxonomy" id="1070528"/>
    <lineage>
        <taxon>unclassified sequences</taxon>
        <taxon>metagenomes</taxon>
        <taxon>organismal metagenomes</taxon>
    </lineage>
</organism>
<dbReference type="AlphaFoldDB" id="A0A6M3JHI0"/>